<feature type="non-terminal residue" evidence="1">
    <location>
        <position position="1"/>
    </location>
</feature>
<dbReference type="Proteomes" id="UP000789920">
    <property type="component" value="Unassembled WGS sequence"/>
</dbReference>
<gene>
    <name evidence="1" type="ORF">RPERSI_LOCUS15950</name>
</gene>
<evidence type="ECO:0000313" key="2">
    <source>
        <dbReference type="Proteomes" id="UP000789920"/>
    </source>
</evidence>
<keyword evidence="2" id="KW-1185">Reference proteome</keyword>
<evidence type="ECO:0000313" key="1">
    <source>
        <dbReference type="EMBL" id="CAG8767208.1"/>
    </source>
</evidence>
<protein>
    <submittedName>
        <fullName evidence="1">17984_t:CDS:1</fullName>
    </submittedName>
</protein>
<reference evidence="1" key="1">
    <citation type="submission" date="2021-06" db="EMBL/GenBank/DDBJ databases">
        <authorList>
            <person name="Kallberg Y."/>
            <person name="Tangrot J."/>
            <person name="Rosling A."/>
        </authorList>
    </citation>
    <scope>NUCLEOTIDE SEQUENCE</scope>
    <source>
        <strain evidence="1">MA461A</strain>
    </source>
</reference>
<comment type="caution">
    <text evidence="1">The sequence shown here is derived from an EMBL/GenBank/DDBJ whole genome shotgun (WGS) entry which is preliminary data.</text>
</comment>
<name>A0ACA9QWE8_9GLOM</name>
<sequence>TLAGLTNISLMDPGYFIIYCAYYLFRYTALIGGNMCRCGNDTGLDAYIKLIDDNSINTTCNIKYVGNSSYLCGGKDGYRVYDTLTAISSYRVPNVTRS</sequence>
<proteinExistence type="predicted"/>
<organism evidence="1 2">
    <name type="scientific">Racocetra persica</name>
    <dbReference type="NCBI Taxonomy" id="160502"/>
    <lineage>
        <taxon>Eukaryota</taxon>
        <taxon>Fungi</taxon>
        <taxon>Fungi incertae sedis</taxon>
        <taxon>Mucoromycota</taxon>
        <taxon>Glomeromycotina</taxon>
        <taxon>Glomeromycetes</taxon>
        <taxon>Diversisporales</taxon>
        <taxon>Gigasporaceae</taxon>
        <taxon>Racocetra</taxon>
    </lineage>
</organism>
<accession>A0ACA9QWE8</accession>
<dbReference type="EMBL" id="CAJVQC010038866">
    <property type="protein sequence ID" value="CAG8767208.1"/>
    <property type="molecule type" value="Genomic_DNA"/>
</dbReference>